<feature type="transmembrane region" description="Helical" evidence="2">
    <location>
        <begin position="93"/>
        <end position="112"/>
    </location>
</feature>
<evidence type="ECO:0000259" key="3">
    <source>
        <dbReference type="Pfam" id="PF16982"/>
    </source>
</evidence>
<gene>
    <name evidence="4" type="ORF">B7R76_01180</name>
</gene>
<evidence type="ECO:0000256" key="1">
    <source>
        <dbReference type="SAM" id="MobiDB-lite"/>
    </source>
</evidence>
<protein>
    <recommendedName>
        <fullName evidence="3">Putative Flagellin Flp1-like domain-containing protein</fullName>
    </recommendedName>
</protein>
<reference evidence="5" key="1">
    <citation type="submission" date="2017-04" db="EMBL/GenBank/DDBJ databases">
        <authorList>
            <person name="Bumgarner R.E."/>
            <person name="Fredricks D.N."/>
            <person name="Srinivasan S."/>
        </authorList>
    </citation>
    <scope>NUCLEOTIDE SEQUENCE [LARGE SCALE GENOMIC DNA]</scope>
    <source>
        <strain evidence="5">KA00405</strain>
    </source>
</reference>
<feature type="compositionally biased region" description="Polar residues" evidence="1">
    <location>
        <begin position="35"/>
        <end position="45"/>
    </location>
</feature>
<name>A0A2J8B421_9FIRM</name>
<accession>A0A2J8B421</accession>
<keyword evidence="2" id="KW-0812">Transmembrane</keyword>
<feature type="domain" description="Putative Flagellin Flp1-like" evidence="3">
    <location>
        <begin position="88"/>
        <end position="129"/>
    </location>
</feature>
<evidence type="ECO:0000313" key="5">
    <source>
        <dbReference type="Proteomes" id="UP000236394"/>
    </source>
</evidence>
<proteinExistence type="predicted"/>
<evidence type="ECO:0000256" key="2">
    <source>
        <dbReference type="SAM" id="Phobius"/>
    </source>
</evidence>
<dbReference type="AlphaFoldDB" id="A0A2J8B421"/>
<evidence type="ECO:0000313" key="4">
    <source>
        <dbReference type="EMBL" id="PNH19528.1"/>
    </source>
</evidence>
<organism evidence="4 5">
    <name type="scientific">Mageeibacillus indolicus</name>
    <dbReference type="NCBI Taxonomy" id="884684"/>
    <lineage>
        <taxon>Bacteria</taxon>
        <taxon>Bacillati</taxon>
        <taxon>Bacillota</taxon>
        <taxon>Clostridia</taxon>
        <taxon>Eubacteriales</taxon>
        <taxon>Oscillospiraceae</taxon>
        <taxon>Mageeibacillus</taxon>
    </lineage>
</organism>
<feature type="region of interest" description="Disordered" evidence="1">
    <location>
        <begin position="1"/>
        <end position="46"/>
    </location>
</feature>
<keyword evidence="2" id="KW-1133">Transmembrane helix</keyword>
<dbReference type="Pfam" id="PF16982">
    <property type="entry name" value="Flp1_like"/>
    <property type="match status" value="1"/>
</dbReference>
<comment type="caution">
    <text evidence="4">The sequence shown here is derived from an EMBL/GenBank/DDBJ whole genome shotgun (WGS) entry which is preliminary data.</text>
</comment>
<dbReference type="InterPro" id="IPR031564">
    <property type="entry name" value="Flp1-like"/>
</dbReference>
<dbReference type="RefSeq" id="WP_034574246.1">
    <property type="nucleotide sequence ID" value="NZ_NBZD01000001.1"/>
</dbReference>
<dbReference type="EMBL" id="NBZD01000001">
    <property type="protein sequence ID" value="PNH19528.1"/>
    <property type="molecule type" value="Genomic_DNA"/>
</dbReference>
<sequence length="142" mass="15566">MPDKNLSPISSPQAKPLPSLPNRLTNENAKAKQGLPNTVTTTAKSSHIKAEYSRNAGKNLPLRLRITLPPYLKKKLFLCREGITCMAENKDGAATLEVVIIIAVLMAIALIFNTQLRQFAQNLFHKVFDDQSILSQIGNIGG</sequence>
<keyword evidence="2" id="KW-0472">Membrane</keyword>
<dbReference type="Proteomes" id="UP000236394">
    <property type="component" value="Unassembled WGS sequence"/>
</dbReference>